<dbReference type="KEGG" id="nfu:107385110"/>
<sequence>MHRFYSLNMSPFITGVFLWCYRRGGGGCYNILCWFWQFVPLFFRKRLEIGVRSLLWWRNDGRAADPGERDVETSETLVDPTDEFYCSYDSTWEDEPSQNRSIEMSSLPRSNRYKFRRFQNAAKDMQTYRHDYPNQPRDQHLSKPEARPNLMFYLGQDPCLPDGLHISDIHKEWHGDYNKLEYVHTYIQWLFPLQEPGVNSEASILTKQEITDFLNNSFAKKNLLKSYKLMLDFYGIELINEITGDVRKTENWMERFDNFNRHTHNSLRITRILKCLGTLGYRDYQAPLVKFFLVETLVNGQLPNIKESVLNYFVFAVLDKKKRRNLLKFAYENYEPKEEFVWCPKKIQMFWLQQMKIQNGREKSP</sequence>
<dbReference type="PANTHER" id="PTHR14015:SF1">
    <property type="entry name" value="OPIOID GROWTH FACTOR RECEPTOR"/>
    <property type="match status" value="1"/>
</dbReference>
<gene>
    <name evidence="4" type="primary">OGFR</name>
    <name evidence="3" type="ORF">G4P62_009953</name>
</gene>
<dbReference type="AlphaFoldDB" id="A0A1A8AJU3"/>
<dbReference type="OrthoDB" id="9030204at2759"/>
<organism evidence="4">
    <name type="scientific">Nothobranchius furzeri</name>
    <name type="common">Turquoise killifish</name>
    <dbReference type="NCBI Taxonomy" id="105023"/>
    <lineage>
        <taxon>Eukaryota</taxon>
        <taxon>Metazoa</taxon>
        <taxon>Chordata</taxon>
        <taxon>Craniata</taxon>
        <taxon>Vertebrata</taxon>
        <taxon>Euteleostomi</taxon>
        <taxon>Actinopterygii</taxon>
        <taxon>Neopterygii</taxon>
        <taxon>Teleostei</taxon>
        <taxon>Neoteleostei</taxon>
        <taxon>Acanthomorphata</taxon>
        <taxon>Ovalentaria</taxon>
        <taxon>Atherinomorphae</taxon>
        <taxon>Cyprinodontiformes</taxon>
        <taxon>Nothobranchiidae</taxon>
        <taxon>Nothobranchius</taxon>
    </lineage>
</organism>
<protein>
    <submittedName>
        <fullName evidence="3 4">Opioid growth factor receptor</fullName>
    </submittedName>
</protein>
<dbReference type="EMBL" id="HADY01016256">
    <property type="protein sequence ID" value="SBP54741.1"/>
    <property type="molecule type" value="Transcribed_RNA"/>
</dbReference>
<accession>A0A1A8AJU3</accession>
<dbReference type="Proteomes" id="UP000822369">
    <property type="component" value="Chromosome 14"/>
</dbReference>
<keyword evidence="4" id="KW-0675">Receptor</keyword>
<evidence type="ECO:0000256" key="1">
    <source>
        <dbReference type="ARBA" id="ARBA00010365"/>
    </source>
</evidence>
<comment type="similarity">
    <text evidence="1">Belongs to the opioid growth factor receptor family.</text>
</comment>
<name>A0A1A8AJU3_NOTFU</name>
<dbReference type="InterPro" id="IPR039574">
    <property type="entry name" value="OGFr"/>
</dbReference>
<reference evidence="4" key="2">
    <citation type="submission" date="2016-06" db="EMBL/GenBank/DDBJ databases">
        <title>The genome of a short-lived fish provides insights into sex chromosome evolution and the genetic control of aging.</title>
        <authorList>
            <person name="Reichwald K."/>
            <person name="Felder M."/>
            <person name="Petzold A."/>
            <person name="Koch P."/>
            <person name="Groth M."/>
            <person name="Platzer M."/>
        </authorList>
    </citation>
    <scope>NUCLEOTIDE SEQUENCE</scope>
    <source>
        <tissue evidence="4">Brain</tissue>
    </source>
</reference>
<proteinExistence type="inferred from homology"/>
<dbReference type="PANTHER" id="PTHR14015">
    <property type="entry name" value="OPIOID GROWTH FACTOR RECEPTOR OGFR ZETA-TYPE OPIOID RECEPTOR"/>
    <property type="match status" value="1"/>
</dbReference>
<dbReference type="Pfam" id="PF04664">
    <property type="entry name" value="OGFr_N"/>
    <property type="match status" value="1"/>
</dbReference>
<reference evidence="3" key="3">
    <citation type="submission" date="2020-03" db="EMBL/GenBank/DDBJ databases">
        <title>Intra-Species Differences in Population Size shape Life History and Genome Evolution.</title>
        <authorList>
            <person name="Willemsen D."/>
            <person name="Cui R."/>
            <person name="Valenzano D.R."/>
        </authorList>
    </citation>
    <scope>NUCLEOTIDE SEQUENCE</scope>
    <source>
        <strain evidence="3">GRZ</strain>
        <tissue evidence="3">Whole</tissue>
    </source>
</reference>
<reference evidence="4" key="1">
    <citation type="submission" date="2016-05" db="EMBL/GenBank/DDBJ databases">
        <authorList>
            <person name="Lavstsen T."/>
            <person name="Jespersen J.S."/>
        </authorList>
    </citation>
    <scope>NUCLEOTIDE SEQUENCE</scope>
    <source>
        <tissue evidence="4">Brain</tissue>
    </source>
</reference>
<evidence type="ECO:0000259" key="2">
    <source>
        <dbReference type="Pfam" id="PF04664"/>
    </source>
</evidence>
<dbReference type="GO" id="GO:0016020">
    <property type="term" value="C:membrane"/>
    <property type="evidence" value="ECO:0007669"/>
    <property type="project" value="InterPro"/>
</dbReference>
<dbReference type="GO" id="GO:0140625">
    <property type="term" value="F:opioid growth factor receptor activity"/>
    <property type="evidence" value="ECO:0007669"/>
    <property type="project" value="InterPro"/>
</dbReference>
<evidence type="ECO:0000313" key="3">
    <source>
        <dbReference type="EMBL" id="KAF7207789.1"/>
    </source>
</evidence>
<dbReference type="EMBL" id="JAAVVJ010000014">
    <property type="protein sequence ID" value="KAF7207789.1"/>
    <property type="molecule type" value="Genomic_DNA"/>
</dbReference>
<evidence type="ECO:0000313" key="4">
    <source>
        <dbReference type="EMBL" id="SBP54741.1"/>
    </source>
</evidence>
<feature type="domain" description="Opioid growth factor receptor (OGFr) conserved" evidence="2">
    <location>
        <begin position="144"/>
        <end position="346"/>
    </location>
</feature>
<dbReference type="OMA" id="WEDEYEH"/>
<dbReference type="InterPro" id="IPR006757">
    <property type="entry name" value="OGF_rcpt"/>
</dbReference>